<name>A0A098LSS3_9FLAO</name>
<evidence type="ECO:0000313" key="1">
    <source>
        <dbReference type="EMBL" id="GAL89437.1"/>
    </source>
</evidence>
<dbReference type="OrthoDB" id="869432at2"/>
<organism evidence="1 2">
    <name type="scientific">Jejuia pallidilutea</name>
    <dbReference type="NCBI Taxonomy" id="504487"/>
    <lineage>
        <taxon>Bacteria</taxon>
        <taxon>Pseudomonadati</taxon>
        <taxon>Bacteroidota</taxon>
        <taxon>Flavobacteriia</taxon>
        <taxon>Flavobacteriales</taxon>
        <taxon>Flavobacteriaceae</taxon>
        <taxon>Jejuia</taxon>
    </lineage>
</organism>
<accession>A0A098LSS3</accession>
<keyword evidence="2" id="KW-1185">Reference proteome</keyword>
<sequence>MKRFLIYISLFGLLFFIAEKSIYFLLGKVKNNQVDKRLEYVLDGKMNKDIVIFGSSIGAGNILAGEIQKAQNLQTYNLSYHGSDAVFHKFLLETLLKFNQAPKKVILVIDNPFYFKKEALTFRNDVLKPLSQYSYINNQLIENQHHSFYSKYLYLGRLNKDMLRFKRKNKNQQNPLDDYGSQPLLNLDKHPQSIAVSANNYSLEVEDPSKVEAFKAVQNLCKENGIELICVFTPSFRSHNTVFIKRFKALINKAVSRVYVYNVSNKAYKNKLNYYDAAHLNIKGAEILTSELNTYLSSLK</sequence>
<dbReference type="Proteomes" id="UP000030184">
    <property type="component" value="Unassembled WGS sequence"/>
</dbReference>
<dbReference type="AlphaFoldDB" id="A0A098LSS3"/>
<proteinExistence type="predicted"/>
<dbReference type="EMBL" id="BBNY01000009">
    <property type="protein sequence ID" value="GAL89437.1"/>
    <property type="molecule type" value="Genomic_DNA"/>
</dbReference>
<reference evidence="2" key="1">
    <citation type="journal article" date="2014" name="Genome Announc.">
        <title>Draft Genome Sequence of Marine Flavobacterium Jejuia pallidilutea Strain 11shimoA1 and Pigmentation Mutants.</title>
        <authorList>
            <person name="Takatani N."/>
            <person name="Nakanishi M."/>
            <person name="Meirelles P."/>
            <person name="Mino S."/>
            <person name="Suda W."/>
            <person name="Oshima K."/>
            <person name="Hattori M."/>
            <person name="Ohkuma M."/>
            <person name="Hosokawa M."/>
            <person name="Miyashita K."/>
            <person name="Thompson F.L."/>
            <person name="Niwa A."/>
            <person name="Sawabe T."/>
            <person name="Sawabe T."/>
        </authorList>
    </citation>
    <scope>NUCLEOTIDE SEQUENCE [LARGE SCALE GENOMIC DNA]</scope>
    <source>
        <strain evidence="2">JCM 19538</strain>
    </source>
</reference>
<protein>
    <recommendedName>
        <fullName evidence="3">DUF1574 domain-containing protein</fullName>
    </recommendedName>
</protein>
<gene>
    <name evidence="1" type="ORF">JCM19538_1432</name>
</gene>
<comment type="caution">
    <text evidence="1">The sequence shown here is derived from an EMBL/GenBank/DDBJ whole genome shotgun (WGS) entry which is preliminary data.</text>
</comment>
<evidence type="ECO:0000313" key="2">
    <source>
        <dbReference type="Proteomes" id="UP000030184"/>
    </source>
</evidence>
<dbReference type="RefSeq" id="WP_042244256.1">
    <property type="nucleotide sequence ID" value="NZ_BBNY01000009.1"/>
</dbReference>
<evidence type="ECO:0008006" key="3">
    <source>
        <dbReference type="Google" id="ProtNLM"/>
    </source>
</evidence>